<dbReference type="PANTHER" id="PTHR41287">
    <property type="match status" value="1"/>
</dbReference>
<dbReference type="Proteomes" id="UP000228754">
    <property type="component" value="Unassembled WGS sequence"/>
</dbReference>
<evidence type="ECO:0000259" key="1">
    <source>
        <dbReference type="Pfam" id="PF03354"/>
    </source>
</evidence>
<evidence type="ECO:0000259" key="2">
    <source>
        <dbReference type="Pfam" id="PF20441"/>
    </source>
</evidence>
<dbReference type="InterPro" id="IPR005021">
    <property type="entry name" value="Terminase_largesu-like"/>
</dbReference>
<dbReference type="InterPro" id="IPR027417">
    <property type="entry name" value="P-loop_NTPase"/>
</dbReference>
<protein>
    <submittedName>
        <fullName evidence="3">Terminase</fullName>
    </submittedName>
</protein>
<gene>
    <name evidence="3" type="ORF">CEY02_21075</name>
</gene>
<dbReference type="EMBL" id="NKHG01000255">
    <property type="protein sequence ID" value="PCK14762.1"/>
    <property type="molecule type" value="Genomic_DNA"/>
</dbReference>
<reference evidence="3 4" key="1">
    <citation type="submission" date="2017-06" db="EMBL/GenBank/DDBJ databases">
        <title>Draft Genome Sequence of Bacillus sp Strain 36R Isolated from saline sediment at Atanasia, Sonora, Mexico.</title>
        <authorList>
            <person name="Sanchez Diaz R."/>
            <person name="Quiroz Macias M.E."/>
            <person name="Ibarra Gamez J.C."/>
            <person name="Enciso Ibarra J."/>
            <person name="Gomez Gil B."/>
            <person name="Galaviz Silva L."/>
        </authorList>
    </citation>
    <scope>NUCLEOTIDE SEQUENCE [LARGE SCALE GENOMIC DNA]</scope>
    <source>
        <strain evidence="3 4">36R_ATNSAL</strain>
    </source>
</reference>
<dbReference type="Pfam" id="PF20441">
    <property type="entry name" value="TerL_nuclease"/>
    <property type="match status" value="1"/>
</dbReference>
<dbReference type="Pfam" id="PF03354">
    <property type="entry name" value="TerL_ATPase"/>
    <property type="match status" value="1"/>
</dbReference>
<evidence type="ECO:0000313" key="3">
    <source>
        <dbReference type="EMBL" id="PCK14762.1"/>
    </source>
</evidence>
<dbReference type="InterPro" id="IPR046461">
    <property type="entry name" value="TerL_ATPase"/>
</dbReference>
<dbReference type="OrthoDB" id="9760250at2"/>
<feature type="domain" description="Terminase large subunit-like ATPase" evidence="1">
    <location>
        <begin position="80"/>
        <end position="255"/>
    </location>
</feature>
<sequence>MKTIKQFMIDYSRDVLSGEIVACQKHQWACQRFLKDIEREGTADFPYFFDDEKARRFLFWMTQFKHTKGPLQGENIVPEPIQIFIFGNIYGWVHKDTGYRRFKKAYWQVGRKNAKTQSLACVGSYEAFANDEYMSEVYIGATKTEQAKICWNEIKAQISKCELLNVPEKKYRVAYGQIEHLKTLSKIEALSKDAGKTGDGFNPQCGIIDEYHAHKTSEIYDVLASGMATRTQPLMMIITTAGFELNNPAYRVEYPYVTKIIDPNNVETNDQYFVMINELDPDDDIKDERNWIKANPIVAANEHGLDFLRGELEVALAVPEKMRSFLTKNMNIWVNMRDGGYMDMQAWSDCGKQESLPDLYGKECYVGIDLSKRIDLTAASFEFQLENGMYFVTSHGFMPEDTFHERMKTDRVPYNLWVKKGWLTLTDGAVVDYDYIRAYIKRLEEEKGWKIKEIGYDPYNATQFAQQMEADGYVMIEIRQGVQTLSEPTKDFREKVKARKIIHDNNDLLTWAMGNAVTKIDAQENIMLDKSKSSQRIDPAAALINAHVRANQNDDHLDLNEYILSGGFSF</sequence>
<proteinExistence type="predicted"/>
<comment type="caution">
    <text evidence="3">The sequence shown here is derived from an EMBL/GenBank/DDBJ whole genome shotgun (WGS) entry which is preliminary data.</text>
</comment>
<organism evidence="3 4">
    <name type="scientific">Bacillus pumilus</name>
    <name type="common">Bacillus mesentericus</name>
    <dbReference type="NCBI Taxonomy" id="1408"/>
    <lineage>
        <taxon>Bacteria</taxon>
        <taxon>Bacillati</taxon>
        <taxon>Bacillota</taxon>
        <taxon>Bacilli</taxon>
        <taxon>Bacillales</taxon>
        <taxon>Bacillaceae</taxon>
        <taxon>Bacillus</taxon>
    </lineage>
</organism>
<accession>A0A2A5ICI2</accession>
<dbReference type="InterPro" id="IPR046462">
    <property type="entry name" value="TerL_nuclease"/>
</dbReference>
<dbReference type="AlphaFoldDB" id="A0A2A5ICI2"/>
<name>A0A2A5ICI2_BACPU</name>
<dbReference type="Gene3D" id="3.40.50.300">
    <property type="entry name" value="P-loop containing nucleotide triphosphate hydrolases"/>
    <property type="match status" value="1"/>
</dbReference>
<dbReference type="PANTHER" id="PTHR41287:SF1">
    <property type="entry name" value="PROTEIN YMFN"/>
    <property type="match status" value="1"/>
</dbReference>
<evidence type="ECO:0000313" key="4">
    <source>
        <dbReference type="Proteomes" id="UP000228754"/>
    </source>
</evidence>
<feature type="domain" description="Terminase large subunit-like endonuclease" evidence="2">
    <location>
        <begin position="268"/>
        <end position="552"/>
    </location>
</feature>
<dbReference type="GO" id="GO:0004519">
    <property type="term" value="F:endonuclease activity"/>
    <property type="evidence" value="ECO:0007669"/>
    <property type="project" value="InterPro"/>
</dbReference>